<comment type="caution">
    <text evidence="1">The sequence shown here is derived from an EMBL/GenBank/DDBJ whole genome shotgun (WGS) entry which is preliminary data.</text>
</comment>
<organism evidence="1 2">
    <name type="scientific">Crotalaria pallida</name>
    <name type="common">Smooth rattlebox</name>
    <name type="synonym">Crotalaria striata</name>
    <dbReference type="NCBI Taxonomy" id="3830"/>
    <lineage>
        <taxon>Eukaryota</taxon>
        <taxon>Viridiplantae</taxon>
        <taxon>Streptophyta</taxon>
        <taxon>Embryophyta</taxon>
        <taxon>Tracheophyta</taxon>
        <taxon>Spermatophyta</taxon>
        <taxon>Magnoliopsida</taxon>
        <taxon>eudicotyledons</taxon>
        <taxon>Gunneridae</taxon>
        <taxon>Pentapetalae</taxon>
        <taxon>rosids</taxon>
        <taxon>fabids</taxon>
        <taxon>Fabales</taxon>
        <taxon>Fabaceae</taxon>
        <taxon>Papilionoideae</taxon>
        <taxon>50 kb inversion clade</taxon>
        <taxon>genistoids sensu lato</taxon>
        <taxon>core genistoids</taxon>
        <taxon>Crotalarieae</taxon>
        <taxon>Crotalaria</taxon>
    </lineage>
</organism>
<evidence type="ECO:0000313" key="1">
    <source>
        <dbReference type="EMBL" id="KAK7267001.1"/>
    </source>
</evidence>
<gene>
    <name evidence="1" type="ORF">RIF29_19663</name>
</gene>
<protein>
    <submittedName>
        <fullName evidence="1">Uncharacterized protein</fullName>
    </submittedName>
</protein>
<reference evidence="1 2" key="1">
    <citation type="submission" date="2024-01" db="EMBL/GenBank/DDBJ databases">
        <title>The genomes of 5 underutilized Papilionoideae crops provide insights into root nodulation and disease resistanc.</title>
        <authorList>
            <person name="Yuan L."/>
        </authorList>
    </citation>
    <scope>NUCLEOTIDE SEQUENCE [LARGE SCALE GENOMIC DNA]</scope>
    <source>
        <strain evidence="1">ZHUSHIDOU_FW_LH</strain>
        <tissue evidence="1">Leaf</tissue>
    </source>
</reference>
<dbReference type="EMBL" id="JAYWIO010000004">
    <property type="protein sequence ID" value="KAK7267001.1"/>
    <property type="molecule type" value="Genomic_DNA"/>
</dbReference>
<accession>A0AAN9F2V8</accession>
<dbReference type="AlphaFoldDB" id="A0AAN9F2V8"/>
<proteinExistence type="predicted"/>
<name>A0AAN9F2V8_CROPI</name>
<sequence>MPLSDELLEFLCHLVSLFGNEVYIVCDSEEFAVLCYVLPKQELNQVDLRCHGDSAPIKKRGPHTVQSAALDVWKLVRVLYHVSSSYLYTDHAVEWENGSINPNFIFVFESEFYKMEYPLLGHLGSTWQLLRHPDPSFVFYDL</sequence>
<dbReference type="Proteomes" id="UP001372338">
    <property type="component" value="Unassembled WGS sequence"/>
</dbReference>
<keyword evidence="2" id="KW-1185">Reference proteome</keyword>
<evidence type="ECO:0000313" key="2">
    <source>
        <dbReference type="Proteomes" id="UP001372338"/>
    </source>
</evidence>